<proteinExistence type="predicted"/>
<name>A0A2T0M1M1_9PSEU</name>
<organism evidence="1 2">
    <name type="scientific">Prauserella shujinwangii</name>
    <dbReference type="NCBI Taxonomy" id="1453103"/>
    <lineage>
        <taxon>Bacteria</taxon>
        <taxon>Bacillati</taxon>
        <taxon>Actinomycetota</taxon>
        <taxon>Actinomycetes</taxon>
        <taxon>Pseudonocardiales</taxon>
        <taxon>Pseudonocardiaceae</taxon>
        <taxon>Prauserella</taxon>
    </lineage>
</organism>
<evidence type="ECO:0000313" key="1">
    <source>
        <dbReference type="EMBL" id="PRX50485.1"/>
    </source>
</evidence>
<dbReference type="EMBL" id="PVNH01000002">
    <property type="protein sequence ID" value="PRX50485.1"/>
    <property type="molecule type" value="Genomic_DNA"/>
</dbReference>
<comment type="caution">
    <text evidence="1">The sequence shown here is derived from an EMBL/GenBank/DDBJ whole genome shotgun (WGS) entry which is preliminary data.</text>
</comment>
<keyword evidence="2" id="KW-1185">Reference proteome</keyword>
<reference evidence="1 2" key="1">
    <citation type="submission" date="2018-03" db="EMBL/GenBank/DDBJ databases">
        <title>Genomic Encyclopedia of Type Strains, Phase III (KMG-III): the genomes of soil and plant-associated and newly described type strains.</title>
        <authorList>
            <person name="Whitman W."/>
        </authorList>
    </citation>
    <scope>NUCLEOTIDE SEQUENCE [LARGE SCALE GENOMIC DNA]</scope>
    <source>
        <strain evidence="1 2">CGMCC 4.7125</strain>
    </source>
</reference>
<dbReference type="AlphaFoldDB" id="A0A2T0M1M1"/>
<evidence type="ECO:0000313" key="2">
    <source>
        <dbReference type="Proteomes" id="UP000238362"/>
    </source>
</evidence>
<dbReference type="Proteomes" id="UP000238362">
    <property type="component" value="Unassembled WGS sequence"/>
</dbReference>
<sequence>MRRRSRADWLIVGLLVVCFALAVLVAYNVTTGADQSKTANAGEVAAGDNLLAGNAAVTGHVADLTTGLRSSIGMS</sequence>
<protein>
    <submittedName>
        <fullName evidence="1">Uncharacterized protein</fullName>
    </submittedName>
</protein>
<accession>A0A2T0M1M1</accession>
<gene>
    <name evidence="1" type="ORF">B0I33_102607</name>
</gene>
<dbReference type="RefSeq" id="WP_106177566.1">
    <property type="nucleotide sequence ID" value="NZ_PVNH01000002.1"/>
</dbReference>